<feature type="transmembrane region" description="Helical" evidence="8">
    <location>
        <begin position="119"/>
        <end position="142"/>
    </location>
</feature>
<proteinExistence type="inferred from homology"/>
<evidence type="ECO:0000256" key="8">
    <source>
        <dbReference type="SAM" id="Phobius"/>
    </source>
</evidence>
<dbReference type="Pfam" id="PF10277">
    <property type="entry name" value="Frag1"/>
    <property type="match status" value="1"/>
</dbReference>
<evidence type="ECO:0000313" key="10">
    <source>
        <dbReference type="EMBL" id="KNC81613.1"/>
    </source>
</evidence>
<keyword evidence="5 8" id="KW-1133">Transmembrane helix</keyword>
<dbReference type="RefSeq" id="XP_014155515.1">
    <property type="nucleotide sequence ID" value="XM_014300040.1"/>
</dbReference>
<feature type="transmembrane region" description="Helical" evidence="8">
    <location>
        <begin position="221"/>
        <end position="240"/>
    </location>
</feature>
<dbReference type="InterPro" id="IPR039545">
    <property type="entry name" value="PGAP2"/>
</dbReference>
<accession>A0A0L0G094</accession>
<evidence type="ECO:0000256" key="4">
    <source>
        <dbReference type="ARBA" id="ARBA00022692"/>
    </source>
</evidence>
<dbReference type="STRING" id="667725.A0A0L0G094"/>
<keyword evidence="7 8" id="KW-0472">Membrane</keyword>
<feature type="transmembrane region" description="Helical" evidence="8">
    <location>
        <begin position="154"/>
        <end position="176"/>
    </location>
</feature>
<dbReference type="GO" id="GO:0006506">
    <property type="term" value="P:GPI anchor biosynthetic process"/>
    <property type="evidence" value="ECO:0007669"/>
    <property type="project" value="UniProtKB-KW"/>
</dbReference>
<sequence length="267" mass="29738">MNESATANMDVDMDIDLNVSPTQLLSISHTTLSIVTGYIIPVIGLLSCLIYVSVYEFEDVNDTHCKVANVLPSLSSVIGNYPTVRYIWTFCLLIGMPTRVIDSVAYYNYFRECIGETHMLACLATLVLLTVENFGLSVLTVIPSGENHTLHAYGFGMFLCGGVLAMATVAYLFSALQDSTNANMSPRPISLKWKRICLTLNLCAIATSMYFYWRHNKYCEPYVFSLFALCEYIVVLTNMASHASAMWDFKGMWLTFGSSSAQYGKLV</sequence>
<protein>
    <recommendedName>
        <fullName evidence="9">CWH43-like N-terminal domain-containing protein</fullName>
    </recommendedName>
</protein>
<feature type="domain" description="CWH43-like N-terminal" evidence="9">
    <location>
        <begin position="35"/>
        <end position="251"/>
    </location>
</feature>
<evidence type="ECO:0000256" key="5">
    <source>
        <dbReference type="ARBA" id="ARBA00022989"/>
    </source>
</evidence>
<keyword evidence="3" id="KW-0337">GPI-anchor biosynthesis</keyword>
<dbReference type="GeneID" id="25906573"/>
<evidence type="ECO:0000313" key="11">
    <source>
        <dbReference type="Proteomes" id="UP000054560"/>
    </source>
</evidence>
<evidence type="ECO:0000256" key="1">
    <source>
        <dbReference type="ARBA" id="ARBA00004653"/>
    </source>
</evidence>
<dbReference type="PANTHER" id="PTHR12892">
    <property type="entry name" value="FGF RECEPTOR ACTIVATING PROTEIN 1"/>
    <property type="match status" value="1"/>
</dbReference>
<evidence type="ECO:0000256" key="7">
    <source>
        <dbReference type="ARBA" id="ARBA00023136"/>
    </source>
</evidence>
<feature type="transmembrane region" description="Helical" evidence="8">
    <location>
        <begin position="196"/>
        <end position="215"/>
    </location>
</feature>
<organism evidence="10 11">
    <name type="scientific">Sphaeroforma arctica JP610</name>
    <dbReference type="NCBI Taxonomy" id="667725"/>
    <lineage>
        <taxon>Eukaryota</taxon>
        <taxon>Ichthyosporea</taxon>
        <taxon>Ichthyophonida</taxon>
        <taxon>Sphaeroforma</taxon>
    </lineage>
</organism>
<evidence type="ECO:0000259" key="9">
    <source>
        <dbReference type="Pfam" id="PF10277"/>
    </source>
</evidence>
<dbReference type="eggNOG" id="KOG3979">
    <property type="taxonomic scope" value="Eukaryota"/>
</dbReference>
<dbReference type="InterPro" id="IPR019402">
    <property type="entry name" value="CWH43_N"/>
</dbReference>
<keyword evidence="6" id="KW-0333">Golgi apparatus</keyword>
<name>A0A0L0G094_9EUKA</name>
<dbReference type="OrthoDB" id="68581at2759"/>
<dbReference type="EMBL" id="KQ242015">
    <property type="protein sequence ID" value="KNC81613.1"/>
    <property type="molecule type" value="Genomic_DNA"/>
</dbReference>
<evidence type="ECO:0000256" key="2">
    <source>
        <dbReference type="ARBA" id="ARBA00007414"/>
    </source>
</evidence>
<feature type="transmembrane region" description="Helical" evidence="8">
    <location>
        <begin position="86"/>
        <end position="107"/>
    </location>
</feature>
<evidence type="ECO:0000256" key="3">
    <source>
        <dbReference type="ARBA" id="ARBA00022502"/>
    </source>
</evidence>
<dbReference type="AlphaFoldDB" id="A0A0L0G094"/>
<keyword evidence="4 8" id="KW-0812">Transmembrane</keyword>
<reference evidence="10 11" key="1">
    <citation type="submission" date="2011-02" db="EMBL/GenBank/DDBJ databases">
        <title>The Genome Sequence of Sphaeroforma arctica JP610.</title>
        <authorList>
            <consortium name="The Broad Institute Genome Sequencing Platform"/>
            <person name="Russ C."/>
            <person name="Cuomo C."/>
            <person name="Young S.K."/>
            <person name="Zeng Q."/>
            <person name="Gargeya S."/>
            <person name="Alvarado L."/>
            <person name="Berlin A."/>
            <person name="Chapman S.B."/>
            <person name="Chen Z."/>
            <person name="Freedman E."/>
            <person name="Gellesch M."/>
            <person name="Goldberg J."/>
            <person name="Griggs A."/>
            <person name="Gujja S."/>
            <person name="Heilman E."/>
            <person name="Heiman D."/>
            <person name="Howarth C."/>
            <person name="Mehta T."/>
            <person name="Neiman D."/>
            <person name="Pearson M."/>
            <person name="Roberts A."/>
            <person name="Saif S."/>
            <person name="Shea T."/>
            <person name="Shenoy N."/>
            <person name="Sisk P."/>
            <person name="Stolte C."/>
            <person name="Sykes S."/>
            <person name="White J."/>
            <person name="Yandava C."/>
            <person name="Burger G."/>
            <person name="Gray M.W."/>
            <person name="Holland P.W.H."/>
            <person name="King N."/>
            <person name="Lang F.B.F."/>
            <person name="Roger A.J."/>
            <person name="Ruiz-Trillo I."/>
            <person name="Haas B."/>
            <person name="Nusbaum C."/>
            <person name="Birren B."/>
        </authorList>
    </citation>
    <scope>NUCLEOTIDE SEQUENCE [LARGE SCALE GENOMIC DNA]</scope>
    <source>
        <strain evidence="10 11">JP610</strain>
    </source>
</reference>
<comment type="subcellular location">
    <subcellularLocation>
        <location evidence="1">Golgi apparatus membrane</location>
        <topology evidence="1">Multi-pass membrane protein</topology>
    </subcellularLocation>
</comment>
<feature type="transmembrane region" description="Helical" evidence="8">
    <location>
        <begin position="32"/>
        <end position="54"/>
    </location>
</feature>
<dbReference type="GO" id="GO:0000139">
    <property type="term" value="C:Golgi membrane"/>
    <property type="evidence" value="ECO:0007669"/>
    <property type="project" value="UniProtKB-SubCell"/>
</dbReference>
<gene>
    <name evidence="10" type="ORF">SARC_06069</name>
</gene>
<comment type="similarity">
    <text evidence="2">Belongs to the PGAP2 family.</text>
</comment>
<keyword evidence="11" id="KW-1185">Reference proteome</keyword>
<dbReference type="PANTHER" id="PTHR12892:SF11">
    <property type="entry name" value="POST-GPI ATTACHMENT TO PROTEINS FACTOR 2"/>
    <property type="match status" value="1"/>
</dbReference>
<evidence type="ECO:0000256" key="6">
    <source>
        <dbReference type="ARBA" id="ARBA00023034"/>
    </source>
</evidence>
<dbReference type="Proteomes" id="UP000054560">
    <property type="component" value="Unassembled WGS sequence"/>
</dbReference>
<dbReference type="GO" id="GO:0005789">
    <property type="term" value="C:endoplasmic reticulum membrane"/>
    <property type="evidence" value="ECO:0007669"/>
    <property type="project" value="TreeGrafter"/>
</dbReference>